<organism evidence="1 2">
    <name type="scientific">Sphagnum jensenii</name>
    <dbReference type="NCBI Taxonomy" id="128206"/>
    <lineage>
        <taxon>Eukaryota</taxon>
        <taxon>Viridiplantae</taxon>
        <taxon>Streptophyta</taxon>
        <taxon>Embryophyta</taxon>
        <taxon>Bryophyta</taxon>
        <taxon>Sphagnophytina</taxon>
        <taxon>Sphagnopsida</taxon>
        <taxon>Sphagnales</taxon>
        <taxon>Sphagnaceae</taxon>
        <taxon>Sphagnum</taxon>
    </lineage>
</organism>
<evidence type="ECO:0000313" key="2">
    <source>
        <dbReference type="Proteomes" id="UP001497522"/>
    </source>
</evidence>
<accession>A0ABP1BS94</accession>
<gene>
    <name evidence="1" type="ORF">CSSPJE1EN2_LOCUS20709</name>
</gene>
<proteinExistence type="predicted"/>
<reference evidence="1" key="1">
    <citation type="submission" date="2024-03" db="EMBL/GenBank/DDBJ databases">
        <authorList>
            <consortium name="ELIXIR-Norway"/>
            <consortium name="Elixir Norway"/>
        </authorList>
    </citation>
    <scope>NUCLEOTIDE SEQUENCE</scope>
</reference>
<sequence length="119" mass="13038">MKSPPSSGSRPPRLMAPVASSSHELQLLIPSAQFDVGDPHAEVLILVFLSLVLLVRLAKELVKLLRYLLLLTRDFVARGREPIIIPPRDAQLQAVAESTMVEIMGTGERDANGEETNVE</sequence>
<evidence type="ECO:0000313" key="1">
    <source>
        <dbReference type="EMBL" id="CAK9879145.1"/>
    </source>
</evidence>
<dbReference type="EMBL" id="OZ023708">
    <property type="protein sequence ID" value="CAK9879145.1"/>
    <property type="molecule type" value="Genomic_DNA"/>
</dbReference>
<keyword evidence="2" id="KW-1185">Reference proteome</keyword>
<name>A0ABP1BS94_9BRYO</name>
<protein>
    <submittedName>
        <fullName evidence="1">Uncharacterized protein</fullName>
    </submittedName>
</protein>
<dbReference type="Proteomes" id="UP001497522">
    <property type="component" value="Chromosome 7"/>
</dbReference>